<accession>A0A0W1KLS9</accession>
<dbReference type="RefSeq" id="WP_062612130.1">
    <property type="nucleotide sequence ID" value="NZ_CALTZF010000004.1"/>
</dbReference>
<gene>
    <name evidence="2" type="primary">cinA</name>
    <name evidence="2" type="ORF">AQZ59_00090</name>
</gene>
<dbReference type="Proteomes" id="UP000054404">
    <property type="component" value="Unassembled WGS sequence"/>
</dbReference>
<reference evidence="2 3" key="1">
    <citation type="submission" date="2015-11" db="EMBL/GenBank/DDBJ databases">
        <title>Draft Genome Sequence of the Type Strain Trueperella bernardiae LCDC 89-0504T, Isolated from Blood Culture.</title>
        <authorList>
            <person name="Bernier A.-M."/>
            <person name="Bernard K."/>
        </authorList>
    </citation>
    <scope>NUCLEOTIDE SEQUENCE [LARGE SCALE GENOMIC DNA]</scope>
    <source>
        <strain evidence="2 3">LCDC 89-0504</strain>
    </source>
</reference>
<organism evidence="2 3">
    <name type="scientific">Trueperella bernardiae</name>
    <dbReference type="NCBI Taxonomy" id="59561"/>
    <lineage>
        <taxon>Bacteria</taxon>
        <taxon>Bacillati</taxon>
        <taxon>Actinomycetota</taxon>
        <taxon>Actinomycetes</taxon>
        <taxon>Actinomycetales</taxon>
        <taxon>Actinomycetaceae</taxon>
        <taxon>Trueperella</taxon>
    </lineage>
</organism>
<dbReference type="AlphaFoldDB" id="A0A0W1KLS9"/>
<sequence length="161" mass="16228">MARTDAVTHLPALIASLTERGRTIAVAESLTGGRVASAIVSVPGASACFQGGVVAYASEAKAVILGVSRARLEETGPVDGVVAEQMAAGVAKLFDADFAVATTGVAGPGSADGHEAGTVWIGIRTPQGTTSELFHFAGNRDEVRNAAVLEALGIIERASAK</sequence>
<dbReference type="Gene3D" id="3.90.950.20">
    <property type="entry name" value="CinA-like"/>
    <property type="match status" value="1"/>
</dbReference>
<dbReference type="SUPFAM" id="SSF142433">
    <property type="entry name" value="CinA-like"/>
    <property type="match status" value="1"/>
</dbReference>
<dbReference type="Pfam" id="PF02464">
    <property type="entry name" value="CinA"/>
    <property type="match status" value="1"/>
</dbReference>
<evidence type="ECO:0000313" key="3">
    <source>
        <dbReference type="Proteomes" id="UP000054404"/>
    </source>
</evidence>
<evidence type="ECO:0000259" key="1">
    <source>
        <dbReference type="Pfam" id="PF02464"/>
    </source>
</evidence>
<proteinExistence type="predicted"/>
<dbReference type="STRING" id="59561.AQZ59_00090"/>
<name>A0A0W1KLS9_9ACTO</name>
<keyword evidence="3" id="KW-1185">Reference proteome</keyword>
<feature type="domain" description="CinA C-terminal" evidence="1">
    <location>
        <begin position="13"/>
        <end position="157"/>
    </location>
</feature>
<protein>
    <submittedName>
        <fullName evidence="2">Putative competence-damage inducible protein</fullName>
    </submittedName>
</protein>
<dbReference type="InterPro" id="IPR008136">
    <property type="entry name" value="CinA_C"/>
</dbReference>
<dbReference type="InterPro" id="IPR036653">
    <property type="entry name" value="CinA-like_C"/>
</dbReference>
<dbReference type="NCBIfam" id="TIGR00199">
    <property type="entry name" value="PncC_domain"/>
    <property type="match status" value="1"/>
</dbReference>
<dbReference type="EMBL" id="LNIZ01000001">
    <property type="protein sequence ID" value="KTF04790.1"/>
    <property type="molecule type" value="Genomic_DNA"/>
</dbReference>
<dbReference type="PATRIC" id="fig|59561.3.peg.90"/>
<evidence type="ECO:0000313" key="2">
    <source>
        <dbReference type="EMBL" id="KTF04790.1"/>
    </source>
</evidence>
<dbReference type="OrthoDB" id="1253990at2"/>
<comment type="caution">
    <text evidence="2">The sequence shown here is derived from an EMBL/GenBank/DDBJ whole genome shotgun (WGS) entry which is preliminary data.</text>
</comment>